<dbReference type="PROSITE" id="PS01156">
    <property type="entry name" value="TONB_DEPENDENT_REC_2"/>
    <property type="match status" value="1"/>
</dbReference>
<dbReference type="InterPro" id="IPR012910">
    <property type="entry name" value="Plug_dom"/>
</dbReference>
<evidence type="ECO:0000256" key="14">
    <source>
        <dbReference type="SAM" id="SignalP"/>
    </source>
</evidence>
<proteinExistence type="inferred from homology"/>
<dbReference type="InterPro" id="IPR036942">
    <property type="entry name" value="Beta-barrel_TonB_sf"/>
</dbReference>
<organism evidence="16 17">
    <name type="scientific">Pseudomonas paralactis</name>
    <dbReference type="NCBI Taxonomy" id="1615673"/>
    <lineage>
        <taxon>Bacteria</taxon>
        <taxon>Pseudomonadati</taxon>
        <taxon>Pseudomonadota</taxon>
        <taxon>Gammaproteobacteria</taxon>
        <taxon>Pseudomonadales</taxon>
        <taxon>Pseudomonadaceae</taxon>
        <taxon>Pseudomonas</taxon>
    </lineage>
</organism>
<name>A0A0R3APW3_9PSED</name>
<dbReference type="AlphaFoldDB" id="A0A0R3APW3"/>
<keyword evidence="9 11" id="KW-0472">Membrane</keyword>
<keyword evidence="3 11" id="KW-1134">Transmembrane beta strand</keyword>
<dbReference type="InterPro" id="IPR000531">
    <property type="entry name" value="Beta-barrel_TonB"/>
</dbReference>
<dbReference type="Gene3D" id="3.55.50.30">
    <property type="match status" value="1"/>
</dbReference>
<feature type="signal peptide" evidence="14">
    <location>
        <begin position="1"/>
        <end position="30"/>
    </location>
</feature>
<evidence type="ECO:0000256" key="9">
    <source>
        <dbReference type="ARBA" id="ARBA00023136"/>
    </source>
</evidence>
<dbReference type="GO" id="GO:0009279">
    <property type="term" value="C:cell outer membrane"/>
    <property type="evidence" value="ECO:0007669"/>
    <property type="project" value="UniProtKB-SubCell"/>
</dbReference>
<evidence type="ECO:0000259" key="15">
    <source>
        <dbReference type="SMART" id="SM00965"/>
    </source>
</evidence>
<dbReference type="Proteomes" id="UP000050852">
    <property type="component" value="Unassembled WGS sequence"/>
</dbReference>
<dbReference type="PATRIC" id="fig|1615673.3.peg.1320"/>
<dbReference type="SUPFAM" id="SSF56935">
    <property type="entry name" value="Porins"/>
    <property type="match status" value="1"/>
</dbReference>
<evidence type="ECO:0000256" key="12">
    <source>
        <dbReference type="PROSITE-ProRule" id="PRU10144"/>
    </source>
</evidence>
<evidence type="ECO:0000256" key="4">
    <source>
        <dbReference type="ARBA" id="ARBA00022496"/>
    </source>
</evidence>
<evidence type="ECO:0000256" key="2">
    <source>
        <dbReference type="ARBA" id="ARBA00022448"/>
    </source>
</evidence>
<dbReference type="RefSeq" id="WP_057700792.1">
    <property type="nucleotide sequence ID" value="NZ_JYLN01000001.1"/>
</dbReference>
<keyword evidence="8 13" id="KW-0798">TonB box</keyword>
<evidence type="ECO:0000256" key="6">
    <source>
        <dbReference type="ARBA" id="ARBA00022729"/>
    </source>
</evidence>
<gene>
    <name evidence="16" type="ORF">TX23_01995</name>
</gene>
<protein>
    <submittedName>
        <fullName evidence="16">TonB-dependent receptor</fullName>
    </submittedName>
</protein>
<keyword evidence="5 11" id="KW-0812">Transmembrane</keyword>
<reference evidence="16 17" key="1">
    <citation type="submission" date="2015-02" db="EMBL/GenBank/DDBJ databases">
        <title>Two Pseudomonas sp. nov., isolated from raw milk.</title>
        <authorList>
            <person name="Wenning M."/>
            <person name="von Neubeck M."/>
            <person name="Huptas C."/>
            <person name="Scherer S."/>
        </authorList>
    </citation>
    <scope>NUCLEOTIDE SEQUENCE [LARGE SCALE GENOMIC DNA]</scope>
    <source>
        <strain evidence="16 17">DSM 29164</strain>
    </source>
</reference>
<evidence type="ECO:0000256" key="1">
    <source>
        <dbReference type="ARBA" id="ARBA00004571"/>
    </source>
</evidence>
<dbReference type="Pfam" id="PF07715">
    <property type="entry name" value="Plug"/>
    <property type="match status" value="1"/>
</dbReference>
<keyword evidence="7" id="KW-0408">Iron</keyword>
<comment type="subcellular location">
    <subcellularLocation>
        <location evidence="1 11">Cell outer membrane</location>
        <topology evidence="1 11">Multi-pass membrane protein</topology>
    </subcellularLocation>
</comment>
<accession>A0A0R3APW3</accession>
<dbReference type="PANTHER" id="PTHR30442:SF0">
    <property type="entry name" value="FE(3+) DICITRATE TRANSPORT PROTEIN FECA"/>
    <property type="match status" value="1"/>
</dbReference>
<dbReference type="OrthoDB" id="6046653at2"/>
<evidence type="ECO:0000256" key="13">
    <source>
        <dbReference type="RuleBase" id="RU003357"/>
    </source>
</evidence>
<feature type="chain" id="PRO_5006431997" evidence="14">
    <location>
        <begin position="31"/>
        <end position="945"/>
    </location>
</feature>
<keyword evidence="4" id="KW-0410">Iron transport</keyword>
<dbReference type="InterPro" id="IPR010917">
    <property type="entry name" value="TonB_rcpt_CS"/>
</dbReference>
<dbReference type="PANTHER" id="PTHR30442">
    <property type="entry name" value="IRON III DICITRATE TRANSPORT PROTEIN FECA"/>
    <property type="match status" value="1"/>
</dbReference>
<keyword evidence="2 11" id="KW-0813">Transport</keyword>
<evidence type="ECO:0000313" key="17">
    <source>
        <dbReference type="Proteomes" id="UP000050852"/>
    </source>
</evidence>
<sequence length="945" mass="103967">MTSPLHVLRSRTVGLLFLALQPLCGAAVLAADERQRFNIDAGTLDQVLSRFGVQAGISMAGRATLTAGKNSQGLTGDFTTDAALTKLLEGTRLSYQRLADGSYELYQGGTALALPTQKVIGEDPQKQQVYAAPRSSVYISGEDMQRFGVISAGDLLKGQPGVQVGDSRNGGGLDVNIRGIQGQSRVAVTVDGAQQALDVYRGYAGTQQRSYIDPDLISDVTIDKGPSVDSSAIGGTVKMRTLGVEDILRDGQNIGLRLKGEAWNNGVAPAYRDGHSSEGSLYAEPHRSRGGLFGSQAESGSAAFAYTHDLFDVVAAYAHRNQGNYFSGKKGQDRYRTYDRYGDEESTVASTYNAGEEVLNSSAETESWLLKTTLRPTDEHTFDLGYQRYNGHIGEIMPSDIFRFGTGGIYQYPLGHTQIDTYTARYHYLPTNNPLVDLTTSLWMTDAQTSQLTSVLAPASQAYRSDRNWSRQANRRIGGDLANTSRFTSDYGDLKLDLGGGFQIEELRPQKGVVTTQHDINANRSLRDGSRQEFNLNGKLEYQPVDRLTLWGGGRYTYYRTQDHVPLSTARWEERPLRYVSATKAGAYGNMLWFPDLNGDYTDATDPRLNNGIVFSNTNYPFEGPRYDDFGATDTTVYEPQVGEVVSGYDYSGKNRNSGGAFAPAFGINLEVAPDTFVYASYTQGLRMPSLFETSQGVLQTLPGKGLKPERSSNWEIGASTLQKGLFVADDEAAIKLAYFNNTIKNYITRYYDPSPGLMGLMQFSNTDSFKTSGLELQSHYDAGRVFADLSSTYYLKTQTCDSAFAARLRASSNRYRDTSQTPNCTPGSFMGSYTNTQNPPRFAANLTTGLRFFDQSLTVGTRITYTSGPTVTADKPWQTGATTPQLVYREVTLVDLFLNYKLQDHTQLNVSLQNLTDRYYLDPLAQSFMPAPGRILRVGLQTTF</sequence>
<evidence type="ECO:0000256" key="7">
    <source>
        <dbReference type="ARBA" id="ARBA00023004"/>
    </source>
</evidence>
<evidence type="ECO:0000256" key="3">
    <source>
        <dbReference type="ARBA" id="ARBA00022452"/>
    </source>
</evidence>
<dbReference type="InterPro" id="IPR011662">
    <property type="entry name" value="Secretin/TonB_short_N"/>
</dbReference>
<dbReference type="EMBL" id="JYLN01000001">
    <property type="protein sequence ID" value="KRP74969.1"/>
    <property type="molecule type" value="Genomic_DNA"/>
</dbReference>
<feature type="domain" description="Secretin/TonB short N-terminal" evidence="15">
    <location>
        <begin position="57"/>
        <end position="108"/>
    </location>
</feature>
<keyword evidence="4" id="KW-0406">Ion transport</keyword>
<dbReference type="Gene3D" id="2.170.130.10">
    <property type="entry name" value="TonB-dependent receptor, plug domain"/>
    <property type="match status" value="1"/>
</dbReference>
<keyword evidence="16" id="KW-0675">Receptor</keyword>
<dbReference type="Gene3D" id="2.40.170.20">
    <property type="entry name" value="TonB-dependent receptor, beta-barrel domain"/>
    <property type="match status" value="1"/>
</dbReference>
<evidence type="ECO:0000256" key="5">
    <source>
        <dbReference type="ARBA" id="ARBA00022692"/>
    </source>
</evidence>
<evidence type="ECO:0000313" key="16">
    <source>
        <dbReference type="EMBL" id="KRP74969.1"/>
    </source>
</evidence>
<keyword evidence="6 14" id="KW-0732">Signal</keyword>
<dbReference type="Pfam" id="PF00593">
    <property type="entry name" value="TonB_dep_Rec_b-barrel"/>
    <property type="match status" value="1"/>
</dbReference>
<evidence type="ECO:0000256" key="10">
    <source>
        <dbReference type="ARBA" id="ARBA00023237"/>
    </source>
</evidence>
<keyword evidence="10 11" id="KW-0998">Cell outer membrane</keyword>
<dbReference type="InterPro" id="IPR037066">
    <property type="entry name" value="Plug_dom_sf"/>
</dbReference>
<evidence type="ECO:0000256" key="8">
    <source>
        <dbReference type="ARBA" id="ARBA00023077"/>
    </source>
</evidence>
<dbReference type="SMART" id="SM00965">
    <property type="entry name" value="STN"/>
    <property type="match status" value="1"/>
</dbReference>
<dbReference type="InterPro" id="IPR039426">
    <property type="entry name" value="TonB-dep_rcpt-like"/>
</dbReference>
<dbReference type="GO" id="GO:0033214">
    <property type="term" value="P:siderophore-iron import into cell"/>
    <property type="evidence" value="ECO:0007669"/>
    <property type="project" value="TreeGrafter"/>
</dbReference>
<comment type="similarity">
    <text evidence="11 13">Belongs to the TonB-dependent receptor family.</text>
</comment>
<feature type="short sequence motif" description="TonB C-terminal box" evidence="12">
    <location>
        <begin position="928"/>
        <end position="945"/>
    </location>
</feature>
<evidence type="ECO:0000256" key="11">
    <source>
        <dbReference type="PROSITE-ProRule" id="PRU01360"/>
    </source>
</evidence>
<dbReference type="PROSITE" id="PS52016">
    <property type="entry name" value="TONB_DEPENDENT_REC_3"/>
    <property type="match status" value="1"/>
</dbReference>
<comment type="caution">
    <text evidence="16">The sequence shown here is derived from an EMBL/GenBank/DDBJ whole genome shotgun (WGS) entry which is preliminary data.</text>
</comment>